<organism evidence="3 4">
    <name type="scientific">Caenimonas sedimenti</name>
    <dbReference type="NCBI Taxonomy" id="2596921"/>
    <lineage>
        <taxon>Bacteria</taxon>
        <taxon>Pseudomonadati</taxon>
        <taxon>Pseudomonadota</taxon>
        <taxon>Betaproteobacteria</taxon>
        <taxon>Burkholderiales</taxon>
        <taxon>Comamonadaceae</taxon>
        <taxon>Caenimonas</taxon>
    </lineage>
</organism>
<evidence type="ECO:0000256" key="2">
    <source>
        <dbReference type="SAM" id="SignalP"/>
    </source>
</evidence>
<feature type="signal peptide" evidence="2">
    <location>
        <begin position="1"/>
        <end position="22"/>
    </location>
</feature>
<feature type="chain" id="PRO_5022071010" description="DUF4345 domain-containing protein" evidence="2">
    <location>
        <begin position="23"/>
        <end position="127"/>
    </location>
</feature>
<evidence type="ECO:0000313" key="3">
    <source>
        <dbReference type="EMBL" id="TWO66155.1"/>
    </source>
</evidence>
<proteinExistence type="predicted"/>
<keyword evidence="1" id="KW-1133">Transmembrane helix</keyword>
<dbReference type="RefSeq" id="WP_145896786.1">
    <property type="nucleotide sequence ID" value="NZ_VOBQ01000026.1"/>
</dbReference>
<accession>A0A562ZFD2</accession>
<dbReference type="Proteomes" id="UP000318199">
    <property type="component" value="Unassembled WGS sequence"/>
</dbReference>
<protein>
    <recommendedName>
        <fullName evidence="5">DUF4345 domain-containing protein</fullName>
    </recommendedName>
</protein>
<evidence type="ECO:0000313" key="4">
    <source>
        <dbReference type="Proteomes" id="UP000318199"/>
    </source>
</evidence>
<evidence type="ECO:0000256" key="1">
    <source>
        <dbReference type="SAM" id="Phobius"/>
    </source>
</evidence>
<name>A0A562ZFD2_9BURK</name>
<gene>
    <name evidence="3" type="ORF">FN976_26810</name>
</gene>
<sequence>MHDITHKLAVGLLAAAALAALAAAWTLDGPAGLAAAHRQWILVGLAASLLAALAWPALRLPAIGAALLVQVAYLAAAVLVQGVEPASASLAPEVAQSLLLLAAGWLFLHEARQEARWDGVLPLRQEG</sequence>
<feature type="transmembrane region" description="Helical" evidence="1">
    <location>
        <begin position="40"/>
        <end position="58"/>
    </location>
</feature>
<dbReference type="EMBL" id="VOBQ01000026">
    <property type="protein sequence ID" value="TWO66155.1"/>
    <property type="molecule type" value="Genomic_DNA"/>
</dbReference>
<dbReference type="AlphaFoldDB" id="A0A562ZFD2"/>
<evidence type="ECO:0008006" key="5">
    <source>
        <dbReference type="Google" id="ProtNLM"/>
    </source>
</evidence>
<feature type="transmembrane region" description="Helical" evidence="1">
    <location>
        <begin position="89"/>
        <end position="108"/>
    </location>
</feature>
<comment type="caution">
    <text evidence="3">The sequence shown here is derived from an EMBL/GenBank/DDBJ whole genome shotgun (WGS) entry which is preliminary data.</text>
</comment>
<keyword evidence="1" id="KW-0812">Transmembrane</keyword>
<keyword evidence="4" id="KW-1185">Reference proteome</keyword>
<keyword evidence="1" id="KW-0472">Membrane</keyword>
<reference evidence="3 4" key="1">
    <citation type="submission" date="2019-07" db="EMBL/GenBank/DDBJ databases">
        <title>Caenimonas sedimenti sp. nov., isolated from activated sludge.</title>
        <authorList>
            <person name="Xu J."/>
        </authorList>
    </citation>
    <scope>NUCLEOTIDE SEQUENCE [LARGE SCALE GENOMIC DNA]</scope>
    <source>
        <strain evidence="3 4">HX-9-20</strain>
    </source>
</reference>
<keyword evidence="2" id="KW-0732">Signal</keyword>
<feature type="transmembrane region" description="Helical" evidence="1">
    <location>
        <begin position="65"/>
        <end position="83"/>
    </location>
</feature>